<reference evidence="1" key="1">
    <citation type="submission" date="2020-05" db="EMBL/GenBank/DDBJ databases">
        <authorList>
            <person name="Chiriac C."/>
            <person name="Salcher M."/>
            <person name="Ghai R."/>
            <person name="Kavagutti S V."/>
        </authorList>
    </citation>
    <scope>NUCLEOTIDE SEQUENCE</scope>
</reference>
<sequence length="51" mass="5955">MIKSVLRRWLKAKQARDNEGRFLPSRVAARQKAIEMAKAMNRSDLVERLQS</sequence>
<protein>
    <submittedName>
        <fullName evidence="1">Uncharacterized protein</fullName>
    </submittedName>
</protein>
<dbReference type="EMBL" id="LR798344">
    <property type="protein sequence ID" value="CAB5225514.1"/>
    <property type="molecule type" value="Genomic_DNA"/>
</dbReference>
<name>A0A6J7X9G7_9CAUD</name>
<gene>
    <name evidence="1" type="ORF">UFOVP749_32</name>
</gene>
<proteinExistence type="predicted"/>
<evidence type="ECO:0000313" key="1">
    <source>
        <dbReference type="EMBL" id="CAB5225514.1"/>
    </source>
</evidence>
<accession>A0A6J7X9G7</accession>
<organism evidence="1">
    <name type="scientific">uncultured Caudovirales phage</name>
    <dbReference type="NCBI Taxonomy" id="2100421"/>
    <lineage>
        <taxon>Viruses</taxon>
        <taxon>Duplodnaviria</taxon>
        <taxon>Heunggongvirae</taxon>
        <taxon>Uroviricota</taxon>
        <taxon>Caudoviricetes</taxon>
        <taxon>Peduoviridae</taxon>
        <taxon>Maltschvirus</taxon>
        <taxon>Maltschvirus maltsch</taxon>
    </lineage>
</organism>